<evidence type="ECO:0000313" key="3">
    <source>
        <dbReference type="Proteomes" id="UP000184260"/>
    </source>
</evidence>
<name>A0A1M7K3L8_9FLAO</name>
<evidence type="ECO:0000256" key="1">
    <source>
        <dbReference type="SAM" id="SignalP"/>
    </source>
</evidence>
<organism evidence="2 3">
    <name type="scientific">Flavobacterium xanthum</name>
    <dbReference type="NCBI Taxonomy" id="69322"/>
    <lineage>
        <taxon>Bacteria</taxon>
        <taxon>Pseudomonadati</taxon>
        <taxon>Bacteroidota</taxon>
        <taxon>Flavobacteriia</taxon>
        <taxon>Flavobacteriales</taxon>
        <taxon>Flavobacteriaceae</taxon>
        <taxon>Flavobacterium</taxon>
    </lineage>
</organism>
<keyword evidence="1" id="KW-0732">Signal</keyword>
<reference evidence="3" key="1">
    <citation type="submission" date="2016-11" db="EMBL/GenBank/DDBJ databases">
        <authorList>
            <person name="Varghese N."/>
            <person name="Submissions S."/>
        </authorList>
    </citation>
    <scope>NUCLEOTIDE SEQUENCE [LARGE SCALE GENOMIC DNA]</scope>
    <source>
        <strain evidence="3">DSM 3661</strain>
    </source>
</reference>
<sequence>MKFKLFLLMTLYTSLAFSQQEASVWYFGENAGLKFNPDGSVNSLGDGKLNTSEGCASIANSNGDLLFYSDGRTVWDKNHVVMPNGDYLNGTGLFGDISSTQSAIIVPKPGSPNLYYIFTLDEPHQENAAVYPNAFSGNYMETDSGKTPDNDDGLNNGLNYSIVDLSKTGSNGSKGDIVSRNNHLITYDTNLLGEEIKYKCSEKLTAVKDASGNGYWVITQFTDNFYAFRVTSSGVSTTPVKSVVLPSIPTFGYRRNAIGYLKASPNGKKLAAAFDQIDTATSPYNNYKGSLYTFDFDTSTGIVLNSKLILSDVKAYGVEFSNNSNVLYASFNASVGNSYQLAQFDLLSMDIPNSKTEIFGGSYGVGALQLAPNKKIYFCTYSFESLAVVNNPDVLGLGCDFDKEGQKLAQNTKRILGLPPFITSFFDAFFDAKKLCLGTATEFTLNSSETITSATWDFAMEFLARL</sequence>
<protein>
    <recommendedName>
        <fullName evidence="4">Bulb-type lectin domain-containing protein</fullName>
    </recommendedName>
</protein>
<dbReference type="STRING" id="69322.SAMN05443669_10484"/>
<gene>
    <name evidence="2" type="ORF">SAMN05443669_10484</name>
</gene>
<dbReference type="OrthoDB" id="9765926at2"/>
<feature type="chain" id="PRO_5013223717" description="Bulb-type lectin domain-containing protein" evidence="1">
    <location>
        <begin position="23"/>
        <end position="466"/>
    </location>
</feature>
<proteinExistence type="predicted"/>
<accession>A0A1M7K3L8</accession>
<dbReference type="AlphaFoldDB" id="A0A1M7K3L8"/>
<keyword evidence="3" id="KW-1185">Reference proteome</keyword>
<feature type="signal peptide" evidence="1">
    <location>
        <begin position="1"/>
        <end position="22"/>
    </location>
</feature>
<dbReference type="EMBL" id="FRBU01000048">
    <property type="protein sequence ID" value="SHM59879.1"/>
    <property type="molecule type" value="Genomic_DNA"/>
</dbReference>
<dbReference type="Proteomes" id="UP000184260">
    <property type="component" value="Unassembled WGS sequence"/>
</dbReference>
<dbReference type="SUPFAM" id="SSF69322">
    <property type="entry name" value="Tricorn protease domain 2"/>
    <property type="match status" value="1"/>
</dbReference>
<dbReference type="RefSeq" id="WP_073355267.1">
    <property type="nucleotide sequence ID" value="NZ_FRBU01000048.1"/>
</dbReference>
<evidence type="ECO:0008006" key="4">
    <source>
        <dbReference type="Google" id="ProtNLM"/>
    </source>
</evidence>
<evidence type="ECO:0000313" key="2">
    <source>
        <dbReference type="EMBL" id="SHM59879.1"/>
    </source>
</evidence>